<sequence length="97" mass="11155">MGKDACLLICSNRTTEREVRKMPLTPLDCRFRVNLLDRTAIFGFRNGLLLERFWTGFRVLGFSGKRRRMSGTGVGSVWCELCAYVTGFLVHCWCMLL</sequence>
<gene>
    <name evidence="1" type="ORF">KY290_001722</name>
</gene>
<proteinExistence type="predicted"/>
<dbReference type="EMBL" id="JAIVGD010000001">
    <property type="protein sequence ID" value="KAH0782124.1"/>
    <property type="molecule type" value="Genomic_DNA"/>
</dbReference>
<keyword evidence="2" id="KW-1185">Reference proteome</keyword>
<organism evidence="1 2">
    <name type="scientific">Solanum tuberosum</name>
    <name type="common">Potato</name>
    <dbReference type="NCBI Taxonomy" id="4113"/>
    <lineage>
        <taxon>Eukaryota</taxon>
        <taxon>Viridiplantae</taxon>
        <taxon>Streptophyta</taxon>
        <taxon>Embryophyta</taxon>
        <taxon>Tracheophyta</taxon>
        <taxon>Spermatophyta</taxon>
        <taxon>Magnoliopsida</taxon>
        <taxon>eudicotyledons</taxon>
        <taxon>Gunneridae</taxon>
        <taxon>Pentapetalae</taxon>
        <taxon>asterids</taxon>
        <taxon>lamiids</taxon>
        <taxon>Solanales</taxon>
        <taxon>Solanaceae</taxon>
        <taxon>Solanoideae</taxon>
        <taxon>Solaneae</taxon>
        <taxon>Solanum</taxon>
    </lineage>
</organism>
<evidence type="ECO:0000313" key="1">
    <source>
        <dbReference type="EMBL" id="KAH0782124.1"/>
    </source>
</evidence>
<name>A0ABQ7WN21_SOLTU</name>
<dbReference type="Proteomes" id="UP000826656">
    <property type="component" value="Unassembled WGS sequence"/>
</dbReference>
<reference evidence="1 2" key="1">
    <citation type="journal article" date="2021" name="bioRxiv">
        <title>Chromosome-scale and haplotype-resolved genome assembly of a tetraploid potato cultivar.</title>
        <authorList>
            <person name="Sun H."/>
            <person name="Jiao W.-B."/>
            <person name="Krause K."/>
            <person name="Campoy J.A."/>
            <person name="Goel M."/>
            <person name="Folz-Donahue K."/>
            <person name="Kukat C."/>
            <person name="Huettel B."/>
            <person name="Schneeberger K."/>
        </authorList>
    </citation>
    <scope>NUCLEOTIDE SEQUENCE [LARGE SCALE GENOMIC DNA]</scope>
    <source>
        <strain evidence="1">SolTubOtavaFocal</strain>
        <tissue evidence="1">Leaves</tissue>
    </source>
</reference>
<evidence type="ECO:0000313" key="2">
    <source>
        <dbReference type="Proteomes" id="UP000826656"/>
    </source>
</evidence>
<protein>
    <submittedName>
        <fullName evidence="1">Uncharacterized protein</fullName>
    </submittedName>
</protein>
<comment type="caution">
    <text evidence="1">The sequence shown here is derived from an EMBL/GenBank/DDBJ whole genome shotgun (WGS) entry which is preliminary data.</text>
</comment>
<accession>A0ABQ7WN21</accession>